<dbReference type="RefSeq" id="WP_078424797.1">
    <property type="nucleotide sequence ID" value="NZ_CP017258.1"/>
</dbReference>
<keyword evidence="1" id="KW-0812">Transmembrane</keyword>
<dbReference type="EMBL" id="CP017258">
    <property type="protein sequence ID" value="AQW88378.1"/>
    <property type="molecule type" value="Genomic_DNA"/>
</dbReference>
<sequence>MNEMKWLKWFFVSCLFSIIFVAVVNYTVDPFQQFRISNFYDIKFEEQRYLNAGLAKNYKLNSVVVGTSMTENFLINEVEDMLGYQNTIKLTMTGSVSREQVAALNRAIRYQKLNDVLWSLDIFAMSDVFNASRFPWDMYKDNSFMEITQKYLLNFYIFKYSLKGIRDLIRGYKNKYIVDFNCMYCSYYKHDENDSNLKEIAKSWHATGMHNNTNSHVIIFKDLKENFDKYWIKTIKENPNIRFKIFLPPYSVLFFKKWESMNVIKDAFKFKEYALSELLKLKNVEIYDFQVDKNITHNLNLYLDLGHYNYKINTWMLEQMRDYKYLVTNENYKSLIEDLKNQVYEYQLPDFITQENFKKE</sequence>
<name>A0A1S6U9H9_9BACT</name>
<dbReference type="Proteomes" id="UP000190868">
    <property type="component" value="Chromosome"/>
</dbReference>
<keyword evidence="1" id="KW-0472">Membrane</keyword>
<organism evidence="2 3">
    <name type="scientific">Campylobacter pinnipediorum subsp. caledonicus</name>
    <dbReference type="NCBI Taxonomy" id="1874362"/>
    <lineage>
        <taxon>Bacteria</taxon>
        <taxon>Pseudomonadati</taxon>
        <taxon>Campylobacterota</taxon>
        <taxon>Epsilonproteobacteria</taxon>
        <taxon>Campylobacterales</taxon>
        <taxon>Campylobacteraceae</taxon>
        <taxon>Campylobacter</taxon>
    </lineage>
</organism>
<keyword evidence="3" id="KW-1185">Reference proteome</keyword>
<keyword evidence="1" id="KW-1133">Transmembrane helix</keyword>
<proteinExistence type="predicted"/>
<dbReference type="AlphaFoldDB" id="A0A1S6U9H9"/>
<feature type="transmembrane region" description="Helical" evidence="1">
    <location>
        <begin position="6"/>
        <end position="28"/>
    </location>
</feature>
<reference evidence="3" key="1">
    <citation type="submission" date="2016-09" db="EMBL/GenBank/DDBJ databases">
        <title>Comparative genomics of the Campylobacter concisus group.</title>
        <authorList>
            <person name="Miller W.G."/>
            <person name="Yee E."/>
            <person name="Chapman M.H."/>
            <person name="Huynh S."/>
            <person name="Bono J.L."/>
            <person name="On S.L.W."/>
            <person name="StLeger J."/>
            <person name="Foster G."/>
            <person name="Parker C.T."/>
        </authorList>
    </citation>
    <scope>NUCLEOTIDE SEQUENCE [LARGE SCALE GENOMIC DNA]</scope>
    <source>
        <strain evidence="3">RM18021</strain>
    </source>
</reference>
<evidence type="ECO:0000256" key="1">
    <source>
        <dbReference type="SAM" id="Phobius"/>
    </source>
</evidence>
<evidence type="ECO:0000313" key="2">
    <source>
        <dbReference type="EMBL" id="AQW88378.1"/>
    </source>
</evidence>
<gene>
    <name evidence="2" type="ORF">CPIN18021_1595</name>
</gene>
<protein>
    <submittedName>
        <fullName evidence="2">Uncharacterized protein</fullName>
    </submittedName>
</protein>
<accession>A0A1S6U9H9</accession>
<evidence type="ECO:0000313" key="3">
    <source>
        <dbReference type="Proteomes" id="UP000190868"/>
    </source>
</evidence>